<sequence>MRRILAGLVLTTNLVPAAVAEVDLNRYIAERAANCWATPTAMRGFKLDVALEVRFTREGHVDLVQIADYVPESETARVLAIDFAEALKRCGPYATEGMREMKLNLSWPM</sequence>
<name>A0ABU8CQK6_9HYPH</name>
<dbReference type="Proteomes" id="UP001531129">
    <property type="component" value="Unassembled WGS sequence"/>
</dbReference>
<organism evidence="1 2">
    <name type="scientific">Rhizobium aouanii</name>
    <dbReference type="NCBI Taxonomy" id="3118145"/>
    <lineage>
        <taxon>Bacteria</taxon>
        <taxon>Pseudomonadati</taxon>
        <taxon>Pseudomonadota</taxon>
        <taxon>Alphaproteobacteria</taxon>
        <taxon>Hyphomicrobiales</taxon>
        <taxon>Rhizobiaceae</taxon>
        <taxon>Rhizobium/Agrobacterium group</taxon>
        <taxon>Rhizobium</taxon>
    </lineage>
</organism>
<protein>
    <recommendedName>
        <fullName evidence="3">TonB C-terminal domain-containing protein</fullName>
    </recommendedName>
</protein>
<evidence type="ECO:0008006" key="3">
    <source>
        <dbReference type="Google" id="ProtNLM"/>
    </source>
</evidence>
<proteinExistence type="predicted"/>
<dbReference type="RefSeq" id="WP_335914584.1">
    <property type="nucleotide sequence ID" value="NZ_JBAMYB010000015.1"/>
</dbReference>
<evidence type="ECO:0000313" key="1">
    <source>
        <dbReference type="EMBL" id="MEI1251132.1"/>
    </source>
</evidence>
<keyword evidence="2" id="KW-1185">Reference proteome</keyword>
<comment type="caution">
    <text evidence="1">The sequence shown here is derived from an EMBL/GenBank/DDBJ whole genome shotgun (WGS) entry which is preliminary data.</text>
</comment>
<reference evidence="1 2" key="1">
    <citation type="submission" date="2024-01" db="EMBL/GenBank/DDBJ databases">
        <title>Draft genome sequences of three bacterial strains isolated from Acacia saligna represent a potential new species within the genus Rhizobium.</title>
        <authorList>
            <person name="Tambong J.T."/>
            <person name="Mnasri B."/>
        </authorList>
    </citation>
    <scope>NUCLEOTIDE SEQUENCE [LARGE SCALE GENOMIC DNA]</scope>
    <source>
        <strain evidence="1 2">1AS12I</strain>
    </source>
</reference>
<dbReference type="EMBL" id="JBAMYC010000015">
    <property type="protein sequence ID" value="MEI1251132.1"/>
    <property type="molecule type" value="Genomic_DNA"/>
</dbReference>
<evidence type="ECO:0000313" key="2">
    <source>
        <dbReference type="Proteomes" id="UP001531129"/>
    </source>
</evidence>
<accession>A0ABU8CQK6</accession>
<gene>
    <name evidence="1" type="ORF">V8Q02_24515</name>
</gene>